<evidence type="ECO:0000313" key="1">
    <source>
        <dbReference type="EMBL" id="PZR36513.1"/>
    </source>
</evidence>
<gene>
    <name evidence="1" type="ORF">DI526_03490</name>
</gene>
<dbReference type="Proteomes" id="UP000249393">
    <property type="component" value="Unassembled WGS sequence"/>
</dbReference>
<comment type="caution">
    <text evidence="1">The sequence shown here is derived from an EMBL/GenBank/DDBJ whole genome shotgun (WGS) entry which is preliminary data.</text>
</comment>
<reference evidence="1 2" key="1">
    <citation type="submission" date="2017-08" db="EMBL/GenBank/DDBJ databases">
        <title>Infants hospitalized years apart are colonized by the same room-sourced microbial strains.</title>
        <authorList>
            <person name="Brooks B."/>
            <person name="Olm M.R."/>
            <person name="Firek B.A."/>
            <person name="Baker R."/>
            <person name="Thomas B.C."/>
            <person name="Morowitz M.J."/>
            <person name="Banfield J.F."/>
        </authorList>
    </citation>
    <scope>NUCLEOTIDE SEQUENCE [LARGE SCALE GENOMIC DNA]</scope>
    <source>
        <strain evidence="1">S2_003_000_R2_4</strain>
    </source>
</reference>
<sequence length="100" mass="10819">MWPVTAHRITLRTCHDLDWRVTVSCPKCGVSTMLALSGLAKSAMGDVSIERLFARGVFKCSKVQYGCNGIPAASVEVSAMDVGILKTVARWEARPTHKAA</sequence>
<evidence type="ECO:0000313" key="2">
    <source>
        <dbReference type="Proteomes" id="UP000249393"/>
    </source>
</evidence>
<proteinExistence type="predicted"/>
<dbReference type="AlphaFoldDB" id="A0A2W5VF69"/>
<name>A0A2W5VF69_9CAUL</name>
<dbReference type="RefSeq" id="WP_304274083.1">
    <property type="nucleotide sequence ID" value="NZ_QFQZ01000006.1"/>
</dbReference>
<protein>
    <submittedName>
        <fullName evidence="1">Uncharacterized protein</fullName>
    </submittedName>
</protein>
<accession>A0A2W5VF69</accession>
<dbReference type="EMBL" id="QFQZ01000006">
    <property type="protein sequence ID" value="PZR36513.1"/>
    <property type="molecule type" value="Genomic_DNA"/>
</dbReference>
<organism evidence="1 2">
    <name type="scientific">Caulobacter segnis</name>
    <dbReference type="NCBI Taxonomy" id="88688"/>
    <lineage>
        <taxon>Bacteria</taxon>
        <taxon>Pseudomonadati</taxon>
        <taxon>Pseudomonadota</taxon>
        <taxon>Alphaproteobacteria</taxon>
        <taxon>Caulobacterales</taxon>
        <taxon>Caulobacteraceae</taxon>
        <taxon>Caulobacter</taxon>
    </lineage>
</organism>